<evidence type="ECO:0000256" key="2">
    <source>
        <dbReference type="ARBA" id="ARBA00022963"/>
    </source>
</evidence>
<dbReference type="Proteomes" id="UP000030746">
    <property type="component" value="Unassembled WGS sequence"/>
</dbReference>
<protein>
    <recommendedName>
        <fullName evidence="5">PNPLA domain-containing protein</fullName>
    </recommendedName>
</protein>
<evidence type="ECO:0000259" key="5">
    <source>
        <dbReference type="PROSITE" id="PS51635"/>
    </source>
</evidence>
<feature type="short sequence motif" description="GXSXG" evidence="4">
    <location>
        <begin position="182"/>
        <end position="186"/>
    </location>
</feature>
<dbReference type="KEGG" id="lgi:LOTGIDRAFT_223198"/>
<keyword evidence="2 4" id="KW-0442">Lipid degradation</keyword>
<organism evidence="6 7">
    <name type="scientific">Lottia gigantea</name>
    <name type="common">Giant owl limpet</name>
    <dbReference type="NCBI Taxonomy" id="225164"/>
    <lineage>
        <taxon>Eukaryota</taxon>
        <taxon>Metazoa</taxon>
        <taxon>Spiralia</taxon>
        <taxon>Lophotrochozoa</taxon>
        <taxon>Mollusca</taxon>
        <taxon>Gastropoda</taxon>
        <taxon>Patellogastropoda</taxon>
        <taxon>Lottioidea</taxon>
        <taxon>Lottiidae</taxon>
        <taxon>Lottia</taxon>
    </lineage>
</organism>
<dbReference type="PANTHER" id="PTHR24185">
    <property type="entry name" value="CALCIUM-INDEPENDENT PHOSPHOLIPASE A2-GAMMA"/>
    <property type="match status" value="1"/>
</dbReference>
<dbReference type="InterPro" id="IPR045217">
    <property type="entry name" value="PNPLA8-like"/>
</dbReference>
<gene>
    <name evidence="6" type="ORF">LOTGIDRAFT_223198</name>
</gene>
<dbReference type="AlphaFoldDB" id="V3ZJJ8"/>
<feature type="active site" description="Proton acceptor" evidence="4">
    <location>
        <position position="327"/>
    </location>
</feature>
<keyword evidence="1 4" id="KW-0378">Hydrolase</keyword>
<feature type="domain" description="PNPLA" evidence="5">
    <location>
        <begin position="145"/>
        <end position="340"/>
    </location>
</feature>
<feature type="short sequence motif" description="DGA/G" evidence="4">
    <location>
        <begin position="327"/>
        <end position="329"/>
    </location>
</feature>
<dbReference type="GO" id="GO:0019369">
    <property type="term" value="P:arachidonate metabolic process"/>
    <property type="evidence" value="ECO:0007669"/>
    <property type="project" value="TreeGrafter"/>
</dbReference>
<dbReference type="GO" id="GO:0016042">
    <property type="term" value="P:lipid catabolic process"/>
    <property type="evidence" value="ECO:0007669"/>
    <property type="project" value="UniProtKB-UniRule"/>
</dbReference>
<dbReference type="Gene3D" id="3.40.1090.10">
    <property type="entry name" value="Cytosolic phospholipase A2 catalytic domain"/>
    <property type="match status" value="1"/>
</dbReference>
<dbReference type="Pfam" id="PF01734">
    <property type="entry name" value="Patatin"/>
    <property type="match status" value="1"/>
</dbReference>
<accession>V3ZJJ8</accession>
<feature type="active site" description="Nucleophile" evidence="4">
    <location>
        <position position="184"/>
    </location>
</feature>
<dbReference type="GO" id="GO:0047499">
    <property type="term" value="F:calcium-independent phospholipase A2 activity"/>
    <property type="evidence" value="ECO:0007669"/>
    <property type="project" value="TreeGrafter"/>
</dbReference>
<dbReference type="GO" id="GO:0016020">
    <property type="term" value="C:membrane"/>
    <property type="evidence" value="ECO:0007669"/>
    <property type="project" value="TreeGrafter"/>
</dbReference>
<dbReference type="GeneID" id="20247103"/>
<reference evidence="6 7" key="1">
    <citation type="journal article" date="2013" name="Nature">
        <title>Insights into bilaterian evolution from three spiralian genomes.</title>
        <authorList>
            <person name="Simakov O."/>
            <person name="Marletaz F."/>
            <person name="Cho S.J."/>
            <person name="Edsinger-Gonzales E."/>
            <person name="Havlak P."/>
            <person name="Hellsten U."/>
            <person name="Kuo D.H."/>
            <person name="Larsson T."/>
            <person name="Lv J."/>
            <person name="Arendt D."/>
            <person name="Savage R."/>
            <person name="Osoegawa K."/>
            <person name="de Jong P."/>
            <person name="Grimwood J."/>
            <person name="Chapman J.A."/>
            <person name="Shapiro H."/>
            <person name="Aerts A."/>
            <person name="Otillar R.P."/>
            <person name="Terry A.Y."/>
            <person name="Boore J.L."/>
            <person name="Grigoriev I.V."/>
            <person name="Lindberg D.R."/>
            <person name="Seaver E.C."/>
            <person name="Weisblat D.A."/>
            <person name="Putnam N.H."/>
            <person name="Rokhsar D.S."/>
        </authorList>
    </citation>
    <scope>NUCLEOTIDE SEQUENCE [LARGE SCALE GENOMIC DNA]</scope>
</reference>
<sequence length="472" mass="54003">MKPTDVTTQSVQNVIETQKEGNLLQNIWARAPFRSSKPKPNKQITKPLIQKDFISRAVIDSRTRALVHSIHAAKSISSKITRTEEFCNHLLQHHNSRVIAYKEKVVPDLIAFRKSSDQTLRGMANEALALIGYVPPLKSRGIRILSIDGGGTRGLIPLEIIRQLQALCPDGNILDKFDYICGVSTGALVAGLIFLEKKSVDVAESLYKEFSIQTFSRNRIAGARDLFWNHSWYETKVWEEILKNQIGNKCFIEYSRDPNCPKFSAISTLMNVTKLRNFLFRNYNLPPGVYSNYPGSANNKIWEGIRASSAAPMYFQHFELGDYIHNDGGLLTNNPTFVAIDESKLLWPDEQIQCVISLGTGRYEPNYEFSPKISLTEKAYKVLESATDTEAVHRQCQTLLPPQTYFRFNPYMSEDLQLNEIRPEKIDIMEKDAKMYLRKNRKKMDYAISRLYETRGLRQKGKDLLYGKNLFP</sequence>
<dbReference type="EMBL" id="KB203855">
    <property type="protein sequence ID" value="ESO82545.1"/>
    <property type="molecule type" value="Genomic_DNA"/>
</dbReference>
<evidence type="ECO:0000313" key="7">
    <source>
        <dbReference type="Proteomes" id="UP000030746"/>
    </source>
</evidence>
<dbReference type="CTD" id="20247103"/>
<dbReference type="CDD" id="cd07211">
    <property type="entry name" value="Pat_PNPLA8"/>
    <property type="match status" value="1"/>
</dbReference>
<feature type="short sequence motif" description="GXGXXG" evidence="4">
    <location>
        <begin position="149"/>
        <end position="154"/>
    </location>
</feature>
<proteinExistence type="predicted"/>
<keyword evidence="7" id="KW-1185">Reference proteome</keyword>
<dbReference type="InterPro" id="IPR016035">
    <property type="entry name" value="Acyl_Trfase/lysoPLipase"/>
</dbReference>
<name>V3ZJJ8_LOTGI</name>
<dbReference type="HOGENOM" id="CLU_000288_144_7_1"/>
<evidence type="ECO:0000256" key="4">
    <source>
        <dbReference type="PROSITE-ProRule" id="PRU01161"/>
    </source>
</evidence>
<keyword evidence="3 4" id="KW-0443">Lipid metabolism</keyword>
<evidence type="ECO:0000313" key="6">
    <source>
        <dbReference type="EMBL" id="ESO82545.1"/>
    </source>
</evidence>
<dbReference type="PANTHER" id="PTHR24185:SF1">
    <property type="entry name" value="CALCIUM-INDEPENDENT PHOSPHOLIPASE A2-GAMMA"/>
    <property type="match status" value="1"/>
</dbReference>
<dbReference type="STRING" id="225164.V3ZJJ8"/>
<dbReference type="SUPFAM" id="SSF52151">
    <property type="entry name" value="FabD/lysophospholipase-like"/>
    <property type="match status" value="1"/>
</dbReference>
<dbReference type="OMA" id="GSHKHKL"/>
<evidence type="ECO:0000256" key="3">
    <source>
        <dbReference type="ARBA" id="ARBA00023098"/>
    </source>
</evidence>
<dbReference type="InterPro" id="IPR002641">
    <property type="entry name" value="PNPLA_dom"/>
</dbReference>
<dbReference type="RefSeq" id="XP_009066737.1">
    <property type="nucleotide sequence ID" value="XM_009068489.1"/>
</dbReference>
<evidence type="ECO:0000256" key="1">
    <source>
        <dbReference type="ARBA" id="ARBA00022801"/>
    </source>
</evidence>
<dbReference type="PROSITE" id="PS51635">
    <property type="entry name" value="PNPLA"/>
    <property type="match status" value="1"/>
</dbReference>
<dbReference type="OrthoDB" id="630895at2759"/>